<name>A0A3D9UZM6_9MICO</name>
<dbReference type="RefSeq" id="WP_147301327.1">
    <property type="nucleotide sequence ID" value="NZ_QTUA01000001.1"/>
</dbReference>
<dbReference type="OrthoDB" id="5149462at2"/>
<feature type="chain" id="PRO_5038882347" description="Lipoprotein" evidence="2">
    <location>
        <begin position="23"/>
        <end position="170"/>
    </location>
</feature>
<protein>
    <recommendedName>
        <fullName evidence="5">Lipoprotein</fullName>
    </recommendedName>
</protein>
<keyword evidence="2" id="KW-0732">Signal</keyword>
<keyword evidence="4" id="KW-1185">Reference proteome</keyword>
<sequence length="170" mass="17980">MSRPALRVTTVAAALVAATALSGCGDTSGGTAASYKGEKISTEQVQDAVRDITTEQPTSQFDPTSAAIFMVLGNDLESLAKKHRVYTSADVARQAFKKVTNPTDAAVRSVQGSFNFTSLRDSAAGNPDLQKLFKDADVILNPRYGTWEKGKGPVDNASNWIKGSAEPALN</sequence>
<evidence type="ECO:0008006" key="5">
    <source>
        <dbReference type="Google" id="ProtNLM"/>
    </source>
</evidence>
<evidence type="ECO:0000256" key="1">
    <source>
        <dbReference type="SAM" id="MobiDB-lite"/>
    </source>
</evidence>
<comment type="caution">
    <text evidence="3">The sequence shown here is derived from an EMBL/GenBank/DDBJ whole genome shotgun (WGS) entry which is preliminary data.</text>
</comment>
<feature type="signal peptide" evidence="2">
    <location>
        <begin position="1"/>
        <end position="22"/>
    </location>
</feature>
<gene>
    <name evidence="3" type="ORF">DFJ65_1271</name>
</gene>
<feature type="region of interest" description="Disordered" evidence="1">
    <location>
        <begin position="151"/>
        <end position="170"/>
    </location>
</feature>
<evidence type="ECO:0000313" key="4">
    <source>
        <dbReference type="Proteomes" id="UP000256253"/>
    </source>
</evidence>
<dbReference type="Proteomes" id="UP000256253">
    <property type="component" value="Unassembled WGS sequence"/>
</dbReference>
<dbReference type="EMBL" id="QTUA01000001">
    <property type="protein sequence ID" value="REF30271.1"/>
    <property type="molecule type" value="Genomic_DNA"/>
</dbReference>
<dbReference type="PROSITE" id="PS51257">
    <property type="entry name" value="PROKAR_LIPOPROTEIN"/>
    <property type="match status" value="1"/>
</dbReference>
<dbReference type="AlphaFoldDB" id="A0A3D9UZM6"/>
<evidence type="ECO:0000313" key="3">
    <source>
        <dbReference type="EMBL" id="REF30271.1"/>
    </source>
</evidence>
<reference evidence="3 4" key="1">
    <citation type="submission" date="2018-08" db="EMBL/GenBank/DDBJ databases">
        <title>Sequencing the genomes of 1000 actinobacteria strains.</title>
        <authorList>
            <person name="Klenk H.-P."/>
        </authorList>
    </citation>
    <scope>NUCLEOTIDE SEQUENCE [LARGE SCALE GENOMIC DNA]</scope>
    <source>
        <strain evidence="3 4">DSM 22967</strain>
    </source>
</reference>
<accession>A0A3D9UZM6</accession>
<proteinExistence type="predicted"/>
<evidence type="ECO:0000256" key="2">
    <source>
        <dbReference type="SAM" id="SignalP"/>
    </source>
</evidence>
<organism evidence="3 4">
    <name type="scientific">Calidifontibacter indicus</name>
    <dbReference type="NCBI Taxonomy" id="419650"/>
    <lineage>
        <taxon>Bacteria</taxon>
        <taxon>Bacillati</taxon>
        <taxon>Actinomycetota</taxon>
        <taxon>Actinomycetes</taxon>
        <taxon>Micrococcales</taxon>
        <taxon>Dermacoccaceae</taxon>
        <taxon>Calidifontibacter</taxon>
    </lineage>
</organism>